<protein>
    <submittedName>
        <fullName evidence="3">Beta-xylosidase</fullName>
    </submittedName>
</protein>
<comment type="caution">
    <text evidence="3">The sequence shown here is derived from an EMBL/GenBank/DDBJ whole genome shotgun (WGS) entry which is preliminary data.</text>
</comment>
<accession>A0A4D4J1C0</accession>
<reference evidence="4" key="1">
    <citation type="submission" date="2019-04" db="EMBL/GenBank/DDBJ databases">
        <title>Draft genome sequence of Pseudonocardiaceae bacterium SL3-2-4.</title>
        <authorList>
            <person name="Ningsih F."/>
            <person name="Yokota A."/>
            <person name="Sakai Y."/>
            <person name="Nanatani K."/>
            <person name="Yabe S."/>
            <person name="Oetari A."/>
            <person name="Sjamsuridzal W."/>
        </authorList>
    </citation>
    <scope>NUCLEOTIDE SEQUENCE [LARGE SCALE GENOMIC DNA]</scope>
    <source>
        <strain evidence="4">SL3-2-4</strain>
    </source>
</reference>
<feature type="signal peptide" evidence="2">
    <location>
        <begin position="1"/>
        <end position="22"/>
    </location>
</feature>
<feature type="region of interest" description="Disordered" evidence="1">
    <location>
        <begin position="41"/>
        <end position="65"/>
    </location>
</feature>
<evidence type="ECO:0000256" key="2">
    <source>
        <dbReference type="SAM" id="SignalP"/>
    </source>
</evidence>
<name>A0A4D4J1C0_9PSEU</name>
<gene>
    <name evidence="3" type="ORF">GTS_04950</name>
</gene>
<dbReference type="InterPro" id="IPR023296">
    <property type="entry name" value="Glyco_hydro_beta-prop_sf"/>
</dbReference>
<evidence type="ECO:0000313" key="4">
    <source>
        <dbReference type="Proteomes" id="UP000298860"/>
    </source>
</evidence>
<dbReference type="Gene3D" id="2.115.10.20">
    <property type="entry name" value="Glycosyl hydrolase domain, family 43"/>
    <property type="match status" value="2"/>
</dbReference>
<feature type="chain" id="PRO_5038794773" evidence="2">
    <location>
        <begin position="23"/>
        <end position="504"/>
    </location>
</feature>
<organism evidence="3 4">
    <name type="scientific">Gandjariella thermophila</name>
    <dbReference type="NCBI Taxonomy" id="1931992"/>
    <lineage>
        <taxon>Bacteria</taxon>
        <taxon>Bacillati</taxon>
        <taxon>Actinomycetota</taxon>
        <taxon>Actinomycetes</taxon>
        <taxon>Pseudonocardiales</taxon>
        <taxon>Pseudonocardiaceae</taxon>
        <taxon>Gandjariella</taxon>
    </lineage>
</organism>
<keyword evidence="2" id="KW-0732">Signal</keyword>
<dbReference type="SUPFAM" id="SSF75005">
    <property type="entry name" value="Arabinanase/levansucrase/invertase"/>
    <property type="match status" value="1"/>
</dbReference>
<keyword evidence="4" id="KW-1185">Reference proteome</keyword>
<sequence>MASMSRAARRLLAALAPLLAVALVAGCRPAGMAEADGLGGALGGGRTTSPPPPPAPLATDGGRTGPGVVASGGPDAPYNYAPTVLLDHGRYRMWWCSQLPGVGQPGDDVVYAEAGGPDGPFAAPDGRPADPVFHGEGGGFDAVHTCDPSVIGVGGMYYLYYTGAAGDRARGNAIGVAVSRDGITWARAAGGQPIVLPSEEVARENTYGAGQPSALYLDGWYYLMFTDTTGRAAGWNGAGQFVLRARDPVFATDRQVLTGSGFTPASGAKGPRTRSIVDAFSADWMWVDALNAFAVAHETAQGTTITFWDRDFTRNPYQPVLVGGAWREGPGLVRRPDGHAPVSTDDPCGRVPVDVVRATRDGAAPTDLAHFGIDLRGIAGCADPGRAAAVLDGYAVPSPQRTVDLVIGGVLVRVDRRSVAAALAVRVLDARPPGVDGLRIAAHLAAAVPAVRADGRPVGLLLDDGRLWPVPSADVATLNSSAVQQVSPERWDGYPRGTDLAAPR</sequence>
<proteinExistence type="predicted"/>
<evidence type="ECO:0000256" key="1">
    <source>
        <dbReference type="SAM" id="MobiDB-lite"/>
    </source>
</evidence>
<dbReference type="Proteomes" id="UP000298860">
    <property type="component" value="Unassembled WGS sequence"/>
</dbReference>
<dbReference type="AlphaFoldDB" id="A0A4D4J1C0"/>
<evidence type="ECO:0000313" key="3">
    <source>
        <dbReference type="EMBL" id="GDY28862.1"/>
    </source>
</evidence>
<dbReference type="EMBL" id="BJFL01000002">
    <property type="protein sequence ID" value="GDY28862.1"/>
    <property type="molecule type" value="Genomic_DNA"/>
</dbReference>
<dbReference type="PROSITE" id="PS51257">
    <property type="entry name" value="PROKAR_LIPOPROTEIN"/>
    <property type="match status" value="1"/>
</dbReference>